<evidence type="ECO:0000313" key="1">
    <source>
        <dbReference type="EMBL" id="MBO7742970.1"/>
    </source>
</evidence>
<dbReference type="EMBL" id="JAGGDJ010000001">
    <property type="protein sequence ID" value="MBO7742970.1"/>
    <property type="molecule type" value="Genomic_DNA"/>
</dbReference>
<accession>A0ABS3W3V6</accession>
<keyword evidence="2" id="KW-1185">Reference proteome</keyword>
<protein>
    <submittedName>
        <fullName evidence="1">Uncharacterized protein</fullName>
    </submittedName>
</protein>
<evidence type="ECO:0000313" key="2">
    <source>
        <dbReference type="Proteomes" id="UP000670947"/>
    </source>
</evidence>
<name>A0ABS3W3V6_9BACL</name>
<proteinExistence type="predicted"/>
<dbReference type="RefSeq" id="WP_208845920.1">
    <property type="nucleotide sequence ID" value="NZ_JAGGDJ010000001.1"/>
</dbReference>
<comment type="caution">
    <text evidence="1">The sequence shown here is derived from an EMBL/GenBank/DDBJ whole genome shotgun (WGS) entry which is preliminary data.</text>
</comment>
<reference evidence="1 2" key="1">
    <citation type="submission" date="2021-03" db="EMBL/GenBank/DDBJ databases">
        <title>Paenibacillus artemisicola MWE-103 whole genome sequence.</title>
        <authorList>
            <person name="Ham Y.J."/>
        </authorList>
    </citation>
    <scope>NUCLEOTIDE SEQUENCE [LARGE SCALE GENOMIC DNA]</scope>
    <source>
        <strain evidence="1 2">MWE-103</strain>
    </source>
</reference>
<organism evidence="1 2">
    <name type="scientific">Paenibacillus artemisiicola</name>
    <dbReference type="NCBI Taxonomy" id="1172618"/>
    <lineage>
        <taxon>Bacteria</taxon>
        <taxon>Bacillati</taxon>
        <taxon>Bacillota</taxon>
        <taxon>Bacilli</taxon>
        <taxon>Bacillales</taxon>
        <taxon>Paenibacillaceae</taxon>
        <taxon>Paenibacillus</taxon>
    </lineage>
</organism>
<dbReference type="Proteomes" id="UP000670947">
    <property type="component" value="Unassembled WGS sequence"/>
</dbReference>
<gene>
    <name evidence="1" type="ORF">I8J29_02095</name>
</gene>
<sequence>MRNTDKRDRLSEDVFTYRFTKDAKVLIYWKGKLVTTLAGKAGEKFMKAIAGKGHLDAQLVMAKATGNFKHGNEKDHRSES</sequence>